<feature type="domain" description="SANT" evidence="1">
    <location>
        <begin position="4"/>
        <end position="55"/>
    </location>
</feature>
<name>A0ABP1KHI8_9EUKA</name>
<organism evidence="3 4">
    <name type="scientific">Hexamita inflata</name>
    <dbReference type="NCBI Taxonomy" id="28002"/>
    <lineage>
        <taxon>Eukaryota</taxon>
        <taxon>Metamonada</taxon>
        <taxon>Diplomonadida</taxon>
        <taxon>Hexamitidae</taxon>
        <taxon>Hexamitinae</taxon>
        <taxon>Hexamita</taxon>
    </lineage>
</organism>
<dbReference type="InterPro" id="IPR009057">
    <property type="entry name" value="Homeodomain-like_sf"/>
</dbReference>
<accession>A0ABP1KHI8</accession>
<evidence type="ECO:0000313" key="4">
    <source>
        <dbReference type="Proteomes" id="UP001642409"/>
    </source>
</evidence>
<dbReference type="CDD" id="cd00167">
    <property type="entry name" value="SANT"/>
    <property type="match status" value="1"/>
</dbReference>
<dbReference type="PROSITE" id="PS51293">
    <property type="entry name" value="SANT"/>
    <property type="match status" value="1"/>
</dbReference>
<evidence type="ECO:0000313" key="3">
    <source>
        <dbReference type="EMBL" id="CAL6062181.1"/>
    </source>
</evidence>
<dbReference type="PROSITE" id="PS51294">
    <property type="entry name" value="HTH_MYB"/>
    <property type="match status" value="1"/>
</dbReference>
<comment type="caution">
    <text evidence="3">The sequence shown here is derived from an EMBL/GenBank/DDBJ whole genome shotgun (WGS) entry which is preliminary data.</text>
</comment>
<dbReference type="SUPFAM" id="SSF46689">
    <property type="entry name" value="Homeodomain-like"/>
    <property type="match status" value="1"/>
</dbReference>
<dbReference type="SMART" id="SM00717">
    <property type="entry name" value="SANT"/>
    <property type="match status" value="1"/>
</dbReference>
<reference evidence="3 4" key="1">
    <citation type="submission" date="2024-07" db="EMBL/GenBank/DDBJ databases">
        <authorList>
            <person name="Akdeniz Z."/>
        </authorList>
    </citation>
    <scope>NUCLEOTIDE SEQUENCE [LARGE SCALE GENOMIC DNA]</scope>
</reference>
<gene>
    <name evidence="3" type="ORF">HINF_LOCUS50065</name>
</gene>
<evidence type="ECO:0000259" key="2">
    <source>
        <dbReference type="PROSITE" id="PS51294"/>
    </source>
</evidence>
<dbReference type="InterPro" id="IPR017884">
    <property type="entry name" value="SANT_dom"/>
</dbReference>
<evidence type="ECO:0000259" key="1">
    <source>
        <dbReference type="PROSITE" id="PS51293"/>
    </source>
</evidence>
<dbReference type="Proteomes" id="UP001642409">
    <property type="component" value="Unassembled WGS sequence"/>
</dbReference>
<dbReference type="Gene3D" id="1.10.10.60">
    <property type="entry name" value="Homeodomain-like"/>
    <property type="match status" value="1"/>
</dbReference>
<sequence>MTYSSKARWTDEEERLFAQLLIQCQNNFREVAKHIGTRTYGQVRSHFYNQQKKEFKFERSNKPNKPIQQQFNAVQIQNVKTLFVQPQVIKQFTQKTCDLVSDTSFFSMFAATE</sequence>
<keyword evidence="4" id="KW-1185">Reference proteome</keyword>
<proteinExistence type="predicted"/>
<dbReference type="EMBL" id="CAXDID020000238">
    <property type="protein sequence ID" value="CAL6062181.1"/>
    <property type="molecule type" value="Genomic_DNA"/>
</dbReference>
<protein>
    <submittedName>
        <fullName evidence="3">SANT/Myb_domain</fullName>
    </submittedName>
</protein>
<dbReference type="Pfam" id="PF00249">
    <property type="entry name" value="Myb_DNA-binding"/>
    <property type="match status" value="1"/>
</dbReference>
<dbReference type="InterPro" id="IPR001005">
    <property type="entry name" value="SANT/Myb"/>
</dbReference>
<feature type="domain" description="HTH myb-type" evidence="2">
    <location>
        <begin position="1"/>
        <end position="55"/>
    </location>
</feature>
<dbReference type="InterPro" id="IPR017930">
    <property type="entry name" value="Myb_dom"/>
</dbReference>